<sequence length="217" mass="23965">MERLNQQSRGSQPHDLVFPKKEVGNDRRSMKKRKKTPQHKKRQALPGKGQENGSGSAERGRVFSLKQQSVCDRAQPSKSIPTAASQALIFRWMSNSQSRQAALWSHEISVWSGSRPGNETRRSKPGRVFRRQAVVGSVLHAKGSAFVFPGQGRNGRANLCVIVTDEGVSIQSNSSPTPRRERGKKARNSTPSFHVSWHRGSQGLSPTGCRTSELGVE</sequence>
<dbReference type="GeneID" id="98150600"/>
<evidence type="ECO:0000256" key="1">
    <source>
        <dbReference type="SAM" id="MobiDB-lite"/>
    </source>
</evidence>
<organism evidence="2 3">
    <name type="scientific">Aspergillus lucknowensis</name>
    <dbReference type="NCBI Taxonomy" id="176173"/>
    <lineage>
        <taxon>Eukaryota</taxon>
        <taxon>Fungi</taxon>
        <taxon>Dikarya</taxon>
        <taxon>Ascomycota</taxon>
        <taxon>Pezizomycotina</taxon>
        <taxon>Eurotiomycetes</taxon>
        <taxon>Eurotiomycetidae</taxon>
        <taxon>Eurotiales</taxon>
        <taxon>Aspergillaceae</taxon>
        <taxon>Aspergillus</taxon>
        <taxon>Aspergillus subgen. Nidulantes</taxon>
    </lineage>
</organism>
<feature type="region of interest" description="Disordered" evidence="1">
    <location>
        <begin position="169"/>
        <end position="217"/>
    </location>
</feature>
<dbReference type="RefSeq" id="XP_070886317.1">
    <property type="nucleotide sequence ID" value="XM_071035528.1"/>
</dbReference>
<proteinExistence type="predicted"/>
<reference evidence="2 3" key="1">
    <citation type="submission" date="2024-07" db="EMBL/GenBank/DDBJ databases">
        <title>Section-level genome sequencing and comparative genomics of Aspergillus sections Usti and Cavernicolus.</title>
        <authorList>
            <consortium name="Lawrence Berkeley National Laboratory"/>
            <person name="Nybo J.L."/>
            <person name="Vesth T.C."/>
            <person name="Theobald S."/>
            <person name="Frisvad J.C."/>
            <person name="Larsen T.O."/>
            <person name="Kjaerboelling I."/>
            <person name="Rothschild-Mancinelli K."/>
            <person name="Lyhne E.K."/>
            <person name="Kogle M.E."/>
            <person name="Barry K."/>
            <person name="Clum A."/>
            <person name="Na H."/>
            <person name="Ledsgaard L."/>
            <person name="Lin J."/>
            <person name="Lipzen A."/>
            <person name="Kuo A."/>
            <person name="Riley R."/>
            <person name="Mondo S."/>
            <person name="Labutti K."/>
            <person name="Haridas S."/>
            <person name="Pangalinan J."/>
            <person name="Salamov A.A."/>
            <person name="Simmons B.A."/>
            <person name="Magnuson J.K."/>
            <person name="Chen J."/>
            <person name="Drula E."/>
            <person name="Henrissat B."/>
            <person name="Wiebenga A."/>
            <person name="Lubbers R.J."/>
            <person name="Gomes A.C."/>
            <person name="Macurrencykelacurrency M.R."/>
            <person name="Stajich J."/>
            <person name="Grigoriev I.V."/>
            <person name="Mortensen U.H."/>
            <person name="De Vries R.P."/>
            <person name="Baker S.E."/>
            <person name="Andersen M.R."/>
        </authorList>
    </citation>
    <scope>NUCLEOTIDE SEQUENCE [LARGE SCALE GENOMIC DNA]</scope>
    <source>
        <strain evidence="2 3">CBS 449.75</strain>
    </source>
</reference>
<feature type="compositionally biased region" description="Polar residues" evidence="1">
    <location>
        <begin position="1"/>
        <end position="11"/>
    </location>
</feature>
<gene>
    <name evidence="2" type="ORF">BJX67DRAFT_84531</name>
</gene>
<feature type="region of interest" description="Disordered" evidence="1">
    <location>
        <begin position="1"/>
        <end position="58"/>
    </location>
</feature>
<evidence type="ECO:0000313" key="2">
    <source>
        <dbReference type="EMBL" id="KAL2867338.1"/>
    </source>
</evidence>
<name>A0ABR4LS20_9EURO</name>
<feature type="compositionally biased region" description="Basic residues" evidence="1">
    <location>
        <begin position="29"/>
        <end position="43"/>
    </location>
</feature>
<protein>
    <submittedName>
        <fullName evidence="2">Uncharacterized protein</fullName>
    </submittedName>
</protein>
<feature type="compositionally biased region" description="Basic and acidic residues" evidence="1">
    <location>
        <begin position="17"/>
        <end position="28"/>
    </location>
</feature>
<keyword evidence="3" id="KW-1185">Reference proteome</keyword>
<accession>A0ABR4LS20</accession>
<evidence type="ECO:0000313" key="3">
    <source>
        <dbReference type="Proteomes" id="UP001610432"/>
    </source>
</evidence>
<comment type="caution">
    <text evidence="2">The sequence shown here is derived from an EMBL/GenBank/DDBJ whole genome shotgun (WGS) entry which is preliminary data.</text>
</comment>
<dbReference type="Proteomes" id="UP001610432">
    <property type="component" value="Unassembled WGS sequence"/>
</dbReference>
<dbReference type="EMBL" id="JBFXLQ010000019">
    <property type="protein sequence ID" value="KAL2867338.1"/>
    <property type="molecule type" value="Genomic_DNA"/>
</dbReference>